<sequence>MALREFKAPVSYEKQQHAFQDFLTGYKTSAEQTITTALGNITIGEDDLDDDFDPMDEDNQDGNRGQDKESRRAPHYKYKDMLQQLADRVIDEATIDLDDLAIWENQAFDSDDSLRLVDSIEMNTKHYVDIVSRAVDAVMPQPSVEITFKDDVLDVLMARRQARNRELDEAAERDPTVEGDKFPAELTRRYTLVFKPRSGTSSKPAKALAVRQVRGEHLGHLITIRAIATRVSDVKPIVQVSAYTCDRCGCEIFQPITDKQYGPLTMCPSEDCKQNQSKGQLNPSSRASKFLPFQEVKVQEMAEQVPIGQIPRSLTVFCHGTLVRQISPGDVVDISGIFLPTPYTGFKAMKAGLLTDTYIEAHHILQHKKAYSEMIVDPTLVRRIEKYRQTGQVYELLAKSIAPEIYGHLDVKKALLLLLIGGVTKEMGDGMKIRGDINICLMGDPGVAKSQLLKYISKVAPRGVYTSGRGSSGVGLTAAVMRDPVTDEMVLEGGALVLADNGICCIDEFDKMDETDRTAIHEVMEQQTISISKAGISTTLNARTSILAAANPVYGRYNPRISPVENINLPAALLSRFDILFLLLDTPTREMDEQLAKHVAFVHMNSRHPDIGTDNVVFSPHEVRSYIAQARTYRPVVPESVSEYMIKTYVRMRDQQQRAEKKGKQFTHTTPRTLLGVVRLAQALARLRFSNETTQDDVDEALRLVEASKESLNSDLGSGRKPLDASSRIYRLVKGLADTGACRPDDVDLGDELSMRKVKERVIAKGFTEDQWLSALEVYSGLDLWQTTGSGTRLAFVIGGDNDIPDDDMDF</sequence>
<dbReference type="InterPro" id="IPR031327">
    <property type="entry name" value="MCM"/>
</dbReference>
<dbReference type="InterPro" id="IPR001208">
    <property type="entry name" value="MCM_dom"/>
</dbReference>
<feature type="compositionally biased region" description="Basic and acidic residues" evidence="13">
    <location>
        <begin position="64"/>
        <end position="75"/>
    </location>
</feature>
<keyword evidence="8 12" id="KW-0539">Nucleus</keyword>
<dbReference type="GO" id="GO:0003697">
    <property type="term" value="F:single-stranded DNA binding"/>
    <property type="evidence" value="ECO:0007669"/>
    <property type="project" value="TreeGrafter"/>
</dbReference>
<keyword evidence="4 12" id="KW-0378">Hydrolase</keyword>
<dbReference type="SUPFAM" id="SSF52540">
    <property type="entry name" value="P-loop containing nucleoside triphosphate hydrolases"/>
    <property type="match status" value="1"/>
</dbReference>
<dbReference type="InterPro" id="IPR033762">
    <property type="entry name" value="MCM_OB"/>
</dbReference>
<comment type="similarity">
    <text evidence="11">Belongs to the MCM family.</text>
</comment>
<evidence type="ECO:0000256" key="6">
    <source>
        <dbReference type="ARBA" id="ARBA00022840"/>
    </source>
</evidence>
<dbReference type="Pfam" id="PF24901">
    <property type="entry name" value="WHD_MCM7"/>
    <property type="match status" value="1"/>
</dbReference>
<evidence type="ECO:0000256" key="8">
    <source>
        <dbReference type="ARBA" id="ARBA00023242"/>
    </source>
</evidence>
<dbReference type="InterPro" id="IPR003593">
    <property type="entry name" value="AAA+_ATPase"/>
</dbReference>
<dbReference type="InterPro" id="IPR027417">
    <property type="entry name" value="P-loop_NTPase"/>
</dbReference>
<dbReference type="GO" id="GO:0097373">
    <property type="term" value="C:MCM core complex"/>
    <property type="evidence" value="ECO:0007669"/>
    <property type="project" value="UniProtKB-ARBA"/>
</dbReference>
<evidence type="ECO:0000256" key="3">
    <source>
        <dbReference type="ARBA" id="ARBA00022741"/>
    </source>
</evidence>
<dbReference type="GO" id="GO:0006271">
    <property type="term" value="P:DNA strand elongation involved in DNA replication"/>
    <property type="evidence" value="ECO:0007669"/>
    <property type="project" value="TreeGrafter"/>
</dbReference>
<gene>
    <name evidence="12" type="primary">MCM7</name>
    <name evidence="15" type="ORF">CEP51_008388</name>
</gene>
<comment type="caution">
    <text evidence="15">The sequence shown here is derived from an EMBL/GenBank/DDBJ whole genome shotgun (WGS) entry which is preliminary data.</text>
</comment>
<keyword evidence="2 12" id="KW-0235">DNA replication</keyword>
<evidence type="ECO:0000313" key="16">
    <source>
        <dbReference type="Proteomes" id="UP000287972"/>
    </source>
</evidence>
<evidence type="ECO:0000256" key="12">
    <source>
        <dbReference type="RuleBase" id="RU365012"/>
    </source>
</evidence>
<dbReference type="FunFam" id="2.20.28.10:FF:000004">
    <property type="entry name" value="DNA replication licensing factor MCM7"/>
    <property type="match status" value="1"/>
</dbReference>
<dbReference type="GO" id="GO:0031261">
    <property type="term" value="C:DNA replication preinitiation complex"/>
    <property type="evidence" value="ECO:0007669"/>
    <property type="project" value="UniProtKB-ARBA"/>
</dbReference>
<dbReference type="FunFam" id="3.40.50.300:FF:000288">
    <property type="entry name" value="DNA replication licensing factor MCM7"/>
    <property type="match status" value="1"/>
</dbReference>
<evidence type="ECO:0000256" key="5">
    <source>
        <dbReference type="ARBA" id="ARBA00022806"/>
    </source>
</evidence>
<dbReference type="InterPro" id="IPR012340">
    <property type="entry name" value="NA-bd_OB-fold"/>
</dbReference>
<dbReference type="PANTHER" id="PTHR11630">
    <property type="entry name" value="DNA REPLICATION LICENSING FACTOR MCM FAMILY MEMBER"/>
    <property type="match status" value="1"/>
</dbReference>
<dbReference type="EMBL" id="NKCL01000216">
    <property type="protein sequence ID" value="RSL78225.1"/>
    <property type="molecule type" value="Genomic_DNA"/>
</dbReference>
<dbReference type="SMART" id="SM00382">
    <property type="entry name" value="AAA"/>
    <property type="match status" value="1"/>
</dbReference>
<dbReference type="PROSITE" id="PS00847">
    <property type="entry name" value="MCM_1"/>
    <property type="match status" value="1"/>
</dbReference>
<dbReference type="EC" id="3.6.4.12" evidence="12"/>
<name>A0A428RL18_9HYPO</name>
<evidence type="ECO:0000256" key="4">
    <source>
        <dbReference type="ARBA" id="ARBA00022801"/>
    </source>
</evidence>
<dbReference type="Pfam" id="PF17207">
    <property type="entry name" value="MCM_OB"/>
    <property type="match status" value="1"/>
</dbReference>
<comment type="subcellular location">
    <subcellularLocation>
        <location evidence="1 12">Nucleus</location>
    </subcellularLocation>
</comment>
<keyword evidence="9 12" id="KW-0131">Cell cycle</keyword>
<keyword evidence="6 11" id="KW-0067">ATP-binding</keyword>
<dbReference type="AlphaFoldDB" id="A0A428RL18"/>
<dbReference type="GO" id="GO:0006270">
    <property type="term" value="P:DNA replication initiation"/>
    <property type="evidence" value="ECO:0007669"/>
    <property type="project" value="InterPro"/>
</dbReference>
<dbReference type="InterPro" id="IPR008050">
    <property type="entry name" value="MCM7"/>
</dbReference>
<feature type="compositionally biased region" description="Acidic residues" evidence="13">
    <location>
        <begin position="45"/>
        <end position="60"/>
    </location>
</feature>
<evidence type="ECO:0000256" key="2">
    <source>
        <dbReference type="ARBA" id="ARBA00022705"/>
    </source>
</evidence>
<dbReference type="CDD" id="cd17758">
    <property type="entry name" value="MCM7"/>
    <property type="match status" value="1"/>
</dbReference>
<dbReference type="SUPFAM" id="SSF50249">
    <property type="entry name" value="Nucleic acid-binding proteins"/>
    <property type="match status" value="1"/>
</dbReference>
<dbReference type="GO" id="GO:0005524">
    <property type="term" value="F:ATP binding"/>
    <property type="evidence" value="ECO:0007669"/>
    <property type="project" value="UniProtKB-KW"/>
</dbReference>
<evidence type="ECO:0000256" key="9">
    <source>
        <dbReference type="ARBA" id="ARBA00023306"/>
    </source>
</evidence>
<accession>A0A428RL18</accession>
<evidence type="ECO:0000256" key="1">
    <source>
        <dbReference type="ARBA" id="ARBA00004123"/>
    </source>
</evidence>
<dbReference type="Gene3D" id="2.40.50.140">
    <property type="entry name" value="Nucleic acid-binding proteins"/>
    <property type="match status" value="1"/>
</dbReference>
<dbReference type="GO" id="GO:0042555">
    <property type="term" value="C:MCM complex"/>
    <property type="evidence" value="ECO:0007669"/>
    <property type="project" value="InterPro"/>
</dbReference>
<evidence type="ECO:0000313" key="15">
    <source>
        <dbReference type="EMBL" id="RSL78225.1"/>
    </source>
</evidence>
<dbReference type="Gene3D" id="2.20.28.10">
    <property type="match status" value="1"/>
</dbReference>
<dbReference type="SMART" id="SM00350">
    <property type="entry name" value="MCM"/>
    <property type="match status" value="1"/>
</dbReference>
<dbReference type="GO" id="GO:0000727">
    <property type="term" value="P:double-strand break repair via break-induced replication"/>
    <property type="evidence" value="ECO:0007669"/>
    <property type="project" value="TreeGrafter"/>
</dbReference>
<evidence type="ECO:0000256" key="7">
    <source>
        <dbReference type="ARBA" id="ARBA00023125"/>
    </source>
</evidence>
<proteinExistence type="inferred from homology"/>
<feature type="domain" description="MCM C-terminal AAA(+) ATPase" evidence="14">
    <location>
        <begin position="393"/>
        <end position="599"/>
    </location>
</feature>
<comment type="function">
    <text evidence="12">Acts as component of the MCM2-7 complex (MCM complex) which is the replicative helicase essential for 'once per cell cycle' DNA replication initiation and elongation in eukaryotic cells. The active ATPase sites in the MCM2-7 ring are formed through the interaction surfaces of two neighboring subunits such that a critical structure of a conserved arginine finger motif is provided in trans relative to the ATP-binding site of the Walker A box of the adjacent subunit. The six ATPase active sites, however, are likely to contribute differentially to the complex helicase activity.</text>
</comment>
<keyword evidence="3 11" id="KW-0547">Nucleotide-binding</keyword>
<keyword evidence="16" id="KW-1185">Reference proteome</keyword>
<dbReference type="Proteomes" id="UP000287972">
    <property type="component" value="Unassembled WGS sequence"/>
</dbReference>
<dbReference type="PRINTS" id="PR01663">
    <property type="entry name" value="MCMPROTEIN7"/>
</dbReference>
<dbReference type="InterPro" id="IPR041562">
    <property type="entry name" value="MCM_lid"/>
</dbReference>
<comment type="catalytic activity">
    <reaction evidence="10">
        <text>ATP + H2O = ADP + phosphate + H(+)</text>
        <dbReference type="Rhea" id="RHEA:13065"/>
        <dbReference type="ChEBI" id="CHEBI:15377"/>
        <dbReference type="ChEBI" id="CHEBI:15378"/>
        <dbReference type="ChEBI" id="CHEBI:30616"/>
        <dbReference type="ChEBI" id="CHEBI:43474"/>
        <dbReference type="ChEBI" id="CHEBI:456216"/>
        <dbReference type="EC" id="3.6.4.12"/>
    </reaction>
    <physiologicalReaction direction="left-to-right" evidence="10">
        <dbReference type="Rhea" id="RHEA:13066"/>
    </physiologicalReaction>
</comment>
<dbReference type="Gene3D" id="3.40.50.300">
    <property type="entry name" value="P-loop containing nucleotide triphosphate hydrolases"/>
    <property type="match status" value="1"/>
</dbReference>
<dbReference type="Pfam" id="PF14551">
    <property type="entry name" value="MCM_N"/>
    <property type="match status" value="1"/>
</dbReference>
<dbReference type="GO" id="GO:0043596">
    <property type="term" value="C:nuclear replication fork"/>
    <property type="evidence" value="ECO:0007669"/>
    <property type="project" value="UniProtKB-ARBA"/>
</dbReference>
<dbReference type="PROSITE" id="PS50051">
    <property type="entry name" value="MCM_2"/>
    <property type="match status" value="1"/>
</dbReference>
<dbReference type="GO" id="GO:0017116">
    <property type="term" value="F:single-stranded DNA helicase activity"/>
    <property type="evidence" value="ECO:0007669"/>
    <property type="project" value="TreeGrafter"/>
</dbReference>
<dbReference type="Pfam" id="PF00493">
    <property type="entry name" value="MCM"/>
    <property type="match status" value="1"/>
</dbReference>
<dbReference type="InterPro" id="IPR027925">
    <property type="entry name" value="MCM_N"/>
</dbReference>
<dbReference type="GO" id="GO:0006279">
    <property type="term" value="P:premeiotic DNA replication"/>
    <property type="evidence" value="ECO:0007669"/>
    <property type="project" value="UniProtKB-ARBA"/>
</dbReference>
<organism evidence="15 16">
    <name type="scientific">Fusarium floridanum</name>
    <dbReference type="NCBI Taxonomy" id="1325733"/>
    <lineage>
        <taxon>Eukaryota</taxon>
        <taxon>Fungi</taxon>
        <taxon>Dikarya</taxon>
        <taxon>Ascomycota</taxon>
        <taxon>Pezizomycotina</taxon>
        <taxon>Sordariomycetes</taxon>
        <taxon>Hypocreomycetidae</taxon>
        <taxon>Hypocreales</taxon>
        <taxon>Nectriaceae</taxon>
        <taxon>Fusarium</taxon>
        <taxon>Fusarium solani species complex</taxon>
    </lineage>
</organism>
<dbReference type="GO" id="GO:0016887">
    <property type="term" value="F:ATP hydrolysis activity"/>
    <property type="evidence" value="ECO:0007669"/>
    <property type="project" value="RHEA"/>
</dbReference>
<dbReference type="PANTHER" id="PTHR11630:SF26">
    <property type="entry name" value="DNA REPLICATION LICENSING FACTOR MCM7"/>
    <property type="match status" value="1"/>
</dbReference>
<evidence type="ECO:0000256" key="10">
    <source>
        <dbReference type="ARBA" id="ARBA00048432"/>
    </source>
</evidence>
<protein>
    <recommendedName>
        <fullName evidence="12">DNA replication licensing factor MCM7</fullName>
        <ecNumber evidence="12">3.6.4.12</ecNumber>
    </recommendedName>
</protein>
<dbReference type="InterPro" id="IPR018525">
    <property type="entry name" value="MCM_CS"/>
</dbReference>
<reference evidence="15 16" key="1">
    <citation type="submission" date="2017-06" db="EMBL/GenBank/DDBJ databases">
        <title>Comparative genomic analysis of Ambrosia Fusariam Clade fungi.</title>
        <authorList>
            <person name="Stajich J.E."/>
            <person name="Carrillo J."/>
            <person name="Kijimoto T."/>
            <person name="Eskalen A."/>
            <person name="O'Donnell K."/>
            <person name="Kasson M."/>
        </authorList>
    </citation>
    <scope>NUCLEOTIDE SEQUENCE [LARGE SCALE GENOMIC DNA]</scope>
    <source>
        <strain evidence="15 16">NRRL62606</strain>
    </source>
</reference>
<dbReference type="PRINTS" id="PR01657">
    <property type="entry name" value="MCMFAMILY"/>
</dbReference>
<dbReference type="Pfam" id="PF17855">
    <property type="entry name" value="MCM_lid"/>
    <property type="match status" value="1"/>
</dbReference>
<evidence type="ECO:0000256" key="11">
    <source>
        <dbReference type="RuleBase" id="RU004070"/>
    </source>
</evidence>
<feature type="region of interest" description="Disordered" evidence="13">
    <location>
        <begin position="45"/>
        <end position="75"/>
    </location>
</feature>
<dbReference type="GO" id="GO:0005656">
    <property type="term" value="C:nuclear pre-replicative complex"/>
    <property type="evidence" value="ECO:0007669"/>
    <property type="project" value="UniProtKB-ARBA"/>
</dbReference>
<keyword evidence="5 12" id="KW-0347">Helicase</keyword>
<evidence type="ECO:0000259" key="14">
    <source>
        <dbReference type="PROSITE" id="PS50051"/>
    </source>
</evidence>
<keyword evidence="7 11" id="KW-0238">DNA-binding</keyword>
<evidence type="ECO:0000256" key="13">
    <source>
        <dbReference type="SAM" id="MobiDB-lite"/>
    </source>
</evidence>